<comment type="caution">
    <text evidence="1">The sequence shown here is derived from an EMBL/GenBank/DDBJ whole genome shotgun (WGS) entry which is preliminary data.</text>
</comment>
<evidence type="ECO:0000313" key="2">
    <source>
        <dbReference type="Proteomes" id="UP000615446"/>
    </source>
</evidence>
<reference evidence="1" key="1">
    <citation type="submission" date="2019-10" db="EMBL/GenBank/DDBJ databases">
        <title>Conservation and host-specific expression of non-tandemly repeated heterogenous ribosome RNA gene in arbuscular mycorrhizal fungi.</title>
        <authorList>
            <person name="Maeda T."/>
            <person name="Kobayashi Y."/>
            <person name="Nakagawa T."/>
            <person name="Ezawa T."/>
            <person name="Yamaguchi K."/>
            <person name="Bino T."/>
            <person name="Nishimoto Y."/>
            <person name="Shigenobu S."/>
            <person name="Kawaguchi M."/>
        </authorList>
    </citation>
    <scope>NUCLEOTIDE SEQUENCE</scope>
    <source>
        <strain evidence="1">HR1</strain>
    </source>
</reference>
<sequence length="124" mass="14182">MKLKKEDTVCYLLTNAEWEVIVIKNELVLYYLGSDDDEFAPSRGFVQEELMLIADPEKVERPLQSILSIHIAYALAPLAVSPINKKIVQAEEYAKKRGGQYLEKTGRINGHDIYLWSCENSVHQ</sequence>
<name>A0A8H3KXS5_9GLOM</name>
<organism evidence="1 2">
    <name type="scientific">Rhizophagus clarus</name>
    <dbReference type="NCBI Taxonomy" id="94130"/>
    <lineage>
        <taxon>Eukaryota</taxon>
        <taxon>Fungi</taxon>
        <taxon>Fungi incertae sedis</taxon>
        <taxon>Mucoromycota</taxon>
        <taxon>Glomeromycotina</taxon>
        <taxon>Glomeromycetes</taxon>
        <taxon>Glomerales</taxon>
        <taxon>Glomeraceae</taxon>
        <taxon>Rhizophagus</taxon>
    </lineage>
</organism>
<protein>
    <submittedName>
        <fullName evidence="1">Uncharacterized protein</fullName>
    </submittedName>
</protein>
<accession>A0A8H3KXS5</accession>
<dbReference type="EMBL" id="BLAL01000027">
    <property type="protein sequence ID" value="GES76869.1"/>
    <property type="molecule type" value="Genomic_DNA"/>
</dbReference>
<gene>
    <name evidence="1" type="ORF">RCL2_000425600</name>
</gene>
<proteinExistence type="predicted"/>
<dbReference type="AlphaFoldDB" id="A0A8H3KXS5"/>
<evidence type="ECO:0000313" key="1">
    <source>
        <dbReference type="EMBL" id="GES76869.1"/>
    </source>
</evidence>
<dbReference type="Proteomes" id="UP000615446">
    <property type="component" value="Unassembled WGS sequence"/>
</dbReference>